<accession>A0ACC1TJR4</accession>
<reference evidence="1" key="1">
    <citation type="submission" date="2022-09" db="EMBL/GenBank/DDBJ databases">
        <title>A Global Phylogenomic Analysis of the Shiitake Genus Lentinula.</title>
        <authorList>
            <consortium name="DOE Joint Genome Institute"/>
            <person name="Sierra-Patev S."/>
            <person name="Min B."/>
            <person name="Naranjo-Ortiz M."/>
            <person name="Looney B."/>
            <person name="Konkel Z."/>
            <person name="Slot J.C."/>
            <person name="Sakamoto Y."/>
            <person name="Steenwyk J.L."/>
            <person name="Rokas A."/>
            <person name="Carro J."/>
            <person name="Camarero S."/>
            <person name="Ferreira P."/>
            <person name="Molpeceres G."/>
            <person name="Ruiz-Duenas F.J."/>
            <person name="Serrano A."/>
            <person name="Henrissat B."/>
            <person name="Drula E."/>
            <person name="Hughes K.W."/>
            <person name="Mata J.L."/>
            <person name="Ishikawa N.K."/>
            <person name="Vargas-Isla R."/>
            <person name="Ushijima S."/>
            <person name="Smith C.A."/>
            <person name="Ahrendt S."/>
            <person name="Andreopoulos W."/>
            <person name="He G."/>
            <person name="Labutti K."/>
            <person name="Lipzen A."/>
            <person name="Ng V."/>
            <person name="Riley R."/>
            <person name="Sandor L."/>
            <person name="Barry K."/>
            <person name="Martinez A.T."/>
            <person name="Xiao Y."/>
            <person name="Gibbons J.G."/>
            <person name="Terashima K."/>
            <person name="Grigoriev I.V."/>
            <person name="Hibbett D.S."/>
        </authorList>
    </citation>
    <scope>NUCLEOTIDE SEQUENCE</scope>
    <source>
        <strain evidence="1">TMI1499</strain>
    </source>
</reference>
<protein>
    <submittedName>
        <fullName evidence="1">Ribonuclease H-like domain-containing protein</fullName>
    </submittedName>
</protein>
<proteinExistence type="predicted"/>
<gene>
    <name evidence="1" type="ORF">F5876DRAFT_1137</name>
</gene>
<feature type="non-terminal residue" evidence="1">
    <location>
        <position position="1"/>
    </location>
</feature>
<organism evidence="1 2">
    <name type="scientific">Lentinula aff. lateritia</name>
    <dbReference type="NCBI Taxonomy" id="2804960"/>
    <lineage>
        <taxon>Eukaryota</taxon>
        <taxon>Fungi</taxon>
        <taxon>Dikarya</taxon>
        <taxon>Basidiomycota</taxon>
        <taxon>Agaricomycotina</taxon>
        <taxon>Agaricomycetes</taxon>
        <taxon>Agaricomycetidae</taxon>
        <taxon>Agaricales</taxon>
        <taxon>Marasmiineae</taxon>
        <taxon>Omphalotaceae</taxon>
        <taxon>Lentinula</taxon>
    </lineage>
</organism>
<keyword evidence="2" id="KW-1185">Reference proteome</keyword>
<comment type="caution">
    <text evidence="1">The sequence shown here is derived from an EMBL/GenBank/DDBJ whole genome shotgun (WGS) entry which is preliminary data.</text>
</comment>
<dbReference type="EMBL" id="MU795729">
    <property type="protein sequence ID" value="KAJ3804985.1"/>
    <property type="molecule type" value="Genomic_DNA"/>
</dbReference>
<feature type="non-terminal residue" evidence="1">
    <location>
        <position position="199"/>
    </location>
</feature>
<dbReference type="Proteomes" id="UP001163835">
    <property type="component" value="Unassembled WGS sequence"/>
</dbReference>
<evidence type="ECO:0000313" key="2">
    <source>
        <dbReference type="Proteomes" id="UP001163835"/>
    </source>
</evidence>
<name>A0ACC1TJR4_9AGAR</name>
<evidence type="ECO:0000313" key="1">
    <source>
        <dbReference type="EMBL" id="KAJ3804985.1"/>
    </source>
</evidence>
<sequence length="199" mass="21571">ELIIPGPAPVHRHPPVIQRPQIIIPLTSDIDHLQSQILNSEPPSLHDILLEVYGHAHQSSHSSPLKVYTDGSCVNGNTPSACAGLGIYYGPNHPLNLAAHVPGPQRNNHAELYAILVTIQCSQPKCSLDILTDSTYAIQSLTHNAGKNAQCEWDCKNGDLLKVIAQWVASRSVPIHFTHVRAHSGNAHNDEADCLAKHG</sequence>